<feature type="transmembrane region" description="Helical" evidence="6">
    <location>
        <begin position="365"/>
        <end position="384"/>
    </location>
</feature>
<keyword evidence="3 6" id="KW-1133">Transmembrane helix</keyword>
<evidence type="ECO:0000256" key="1">
    <source>
        <dbReference type="ARBA" id="ARBA00004141"/>
    </source>
</evidence>
<feature type="transmembrane region" description="Helical" evidence="6">
    <location>
        <begin position="455"/>
        <end position="475"/>
    </location>
</feature>
<evidence type="ECO:0000313" key="9">
    <source>
        <dbReference type="Proteomes" id="UP000265515"/>
    </source>
</evidence>
<feature type="compositionally biased region" description="Gly residues" evidence="5">
    <location>
        <begin position="110"/>
        <end position="120"/>
    </location>
</feature>
<feature type="compositionally biased region" description="Polar residues" evidence="5">
    <location>
        <begin position="182"/>
        <end position="196"/>
    </location>
</feature>
<feature type="compositionally biased region" description="Basic and acidic residues" evidence="5">
    <location>
        <begin position="165"/>
        <end position="180"/>
    </location>
</feature>
<feature type="compositionally biased region" description="Basic residues" evidence="5">
    <location>
        <begin position="7"/>
        <end position="23"/>
    </location>
</feature>
<feature type="transmembrane region" description="Helical" evidence="6">
    <location>
        <begin position="275"/>
        <end position="296"/>
    </location>
</feature>
<feature type="region of interest" description="Disordered" evidence="5">
    <location>
        <begin position="216"/>
        <end position="254"/>
    </location>
</feature>
<accession>A0A388K4Y1</accession>
<dbReference type="InterPro" id="IPR051843">
    <property type="entry name" value="CPA1_transporter"/>
</dbReference>
<feature type="transmembrane region" description="Helical" evidence="6">
    <location>
        <begin position="601"/>
        <end position="620"/>
    </location>
</feature>
<dbReference type="STRING" id="69332.A0A388K4Y1"/>
<dbReference type="AlphaFoldDB" id="A0A388K4Y1"/>
<feature type="transmembrane region" description="Helical" evidence="6">
    <location>
        <begin position="419"/>
        <end position="443"/>
    </location>
</feature>
<feature type="compositionally biased region" description="Polar residues" evidence="5">
    <location>
        <begin position="149"/>
        <end position="158"/>
    </location>
</feature>
<dbReference type="PANTHER" id="PTHR31102">
    <property type="match status" value="1"/>
</dbReference>
<dbReference type="GO" id="GO:0016020">
    <property type="term" value="C:membrane"/>
    <property type="evidence" value="ECO:0007669"/>
    <property type="project" value="UniProtKB-SubCell"/>
</dbReference>
<comment type="caution">
    <text evidence="8">The sequence shown here is derived from an EMBL/GenBank/DDBJ whole genome shotgun (WGS) entry which is preliminary data.</text>
</comment>
<gene>
    <name evidence="8" type="ORF">CBR_g49477</name>
</gene>
<reference evidence="8 9" key="1">
    <citation type="journal article" date="2018" name="Cell">
        <title>The Chara Genome: Secondary Complexity and Implications for Plant Terrestrialization.</title>
        <authorList>
            <person name="Nishiyama T."/>
            <person name="Sakayama H."/>
            <person name="Vries J.D."/>
            <person name="Buschmann H."/>
            <person name="Saint-Marcoux D."/>
            <person name="Ullrich K.K."/>
            <person name="Haas F.B."/>
            <person name="Vanderstraeten L."/>
            <person name="Becker D."/>
            <person name="Lang D."/>
            <person name="Vosolsobe S."/>
            <person name="Rombauts S."/>
            <person name="Wilhelmsson P.K.I."/>
            <person name="Janitza P."/>
            <person name="Kern R."/>
            <person name="Heyl A."/>
            <person name="Rumpler F."/>
            <person name="Villalobos L.I.A.C."/>
            <person name="Clay J.M."/>
            <person name="Skokan R."/>
            <person name="Toyoda A."/>
            <person name="Suzuki Y."/>
            <person name="Kagoshima H."/>
            <person name="Schijlen E."/>
            <person name="Tajeshwar N."/>
            <person name="Catarino B."/>
            <person name="Hetherington A.J."/>
            <person name="Saltykova A."/>
            <person name="Bonnot C."/>
            <person name="Breuninger H."/>
            <person name="Symeonidi A."/>
            <person name="Radhakrishnan G.V."/>
            <person name="Van Nieuwerburgh F."/>
            <person name="Deforce D."/>
            <person name="Chang C."/>
            <person name="Karol K.G."/>
            <person name="Hedrich R."/>
            <person name="Ulvskov P."/>
            <person name="Glockner G."/>
            <person name="Delwiche C.F."/>
            <person name="Petrasek J."/>
            <person name="Van de Peer Y."/>
            <person name="Friml J."/>
            <person name="Beilby M."/>
            <person name="Dolan L."/>
            <person name="Kohara Y."/>
            <person name="Sugano S."/>
            <person name="Fujiyama A."/>
            <person name="Delaux P.-M."/>
            <person name="Quint M."/>
            <person name="TheiBen G."/>
            <person name="Hagemann M."/>
            <person name="Harholt J."/>
            <person name="Dunand C."/>
            <person name="Zachgo S."/>
            <person name="Langdale J."/>
            <person name="Maumus F."/>
            <person name="Straeten D.V.D."/>
            <person name="Gould S.B."/>
            <person name="Rensing S.A."/>
        </authorList>
    </citation>
    <scope>NUCLEOTIDE SEQUENCE [LARGE SCALE GENOMIC DNA]</scope>
    <source>
        <strain evidence="8 9">S276</strain>
    </source>
</reference>
<feature type="transmembrane region" description="Helical" evidence="6">
    <location>
        <begin position="632"/>
        <end position="652"/>
    </location>
</feature>
<feature type="compositionally biased region" description="Gly residues" evidence="5">
    <location>
        <begin position="233"/>
        <end position="248"/>
    </location>
</feature>
<evidence type="ECO:0000256" key="2">
    <source>
        <dbReference type="ARBA" id="ARBA00022692"/>
    </source>
</evidence>
<protein>
    <recommendedName>
        <fullName evidence="7">Cation/H+ exchanger transmembrane domain-containing protein</fullName>
    </recommendedName>
</protein>
<dbReference type="Proteomes" id="UP000265515">
    <property type="component" value="Unassembled WGS sequence"/>
</dbReference>
<dbReference type="OrthoDB" id="423807at2759"/>
<feature type="compositionally biased region" description="Basic and acidic residues" evidence="5">
    <location>
        <begin position="222"/>
        <end position="231"/>
    </location>
</feature>
<evidence type="ECO:0000256" key="6">
    <source>
        <dbReference type="SAM" id="Phobius"/>
    </source>
</evidence>
<feature type="compositionally biased region" description="Gly residues" evidence="5">
    <location>
        <begin position="128"/>
        <end position="137"/>
    </location>
</feature>
<evidence type="ECO:0000259" key="7">
    <source>
        <dbReference type="Pfam" id="PF00999"/>
    </source>
</evidence>
<dbReference type="GO" id="GO:0015297">
    <property type="term" value="F:antiporter activity"/>
    <property type="evidence" value="ECO:0007669"/>
    <property type="project" value="InterPro"/>
</dbReference>
<proteinExistence type="predicted"/>
<feature type="transmembrane region" description="Helical" evidence="6">
    <location>
        <begin position="700"/>
        <end position="723"/>
    </location>
</feature>
<keyword evidence="9" id="KW-1185">Reference proteome</keyword>
<keyword evidence="4 6" id="KW-0472">Membrane</keyword>
<feature type="transmembrane region" description="Helical" evidence="6">
    <location>
        <begin position="326"/>
        <end position="345"/>
    </location>
</feature>
<feature type="transmembrane region" description="Helical" evidence="6">
    <location>
        <begin position="564"/>
        <end position="581"/>
    </location>
</feature>
<dbReference type="EMBL" id="BFEA01000058">
    <property type="protein sequence ID" value="GBG65114.1"/>
    <property type="molecule type" value="Genomic_DNA"/>
</dbReference>
<feature type="region of interest" description="Disordered" evidence="5">
    <location>
        <begin position="1"/>
        <end position="25"/>
    </location>
</feature>
<feature type="region of interest" description="Disordered" evidence="5">
    <location>
        <begin position="43"/>
        <end position="79"/>
    </location>
</feature>
<feature type="transmembrane region" description="Helical" evidence="6">
    <location>
        <begin position="396"/>
        <end position="413"/>
    </location>
</feature>
<keyword evidence="2 6" id="KW-0812">Transmembrane</keyword>
<sequence>MGASSHAGRRLGHHPHRRRRNWRHPAILQGGDTVHLANGNAAEHAATNNDGGSRPKDVAYSTSVKSAGTAVKRNSETPLDSLRMQSAAVGSAVDAGGKLSTNTAAAGAAGAAGGKGGGGSDVKAGSQATGGGGGGKGEAGDLDLESGRWTAQSFSSGRLSAGREVAPRDPHDWLSSHHNPESPLNSAPSTGPNTPKGQEVIESSWHHWNVEPTSQTDLVTSGRDHDDHHEQGPSGGRGKGDPLLGGSGKKADEGSRWRRYWHRIGSAKTKKVRQVTCISLVIACIASWWGTIYLVGGESAEPNGEVFATISLLLVAYAAGEMTYRVFGIHPLLGSIAGGFILRYVPGVHAGDTLSRELTGHIRNLALVIILLRAGLSLDVQSLVKIPELCMVSPTVPLMVEASVAAALMAWLLNFSWTWAFMAGFVVSAVSPGVVVPILLPLAEKGYGVDAGIPSLVLAVAALCDVLALVGFSAFEEATFEGGAASMSVAHVCSELILGTLGGLLAGALITFLVPRGTIVEPDTDVASLKKTVAHDEIDGRSIATKRTVLLVGMGFITYYTFKHHHYTGAAAMAAFVMGIPPAQGWGRRRTGRTQTQIARVWIYVAQPLLFGVIGARLDVSMVTRTLLWKELVVLLVAGATRWVATVLVTSVGHLNLNERMFIASAWVSKATVQAAIGPTPLQQARAKGDPMEIANGEKVLVLATLAILLAAPTGAILSRVLGPKLLTKGDPKNVDLAGH</sequence>
<feature type="transmembrane region" description="Helical" evidence="6">
    <location>
        <begin position="495"/>
        <end position="514"/>
    </location>
</feature>
<dbReference type="PANTHER" id="PTHR31102:SF1">
    <property type="entry name" value="CATION_H+ EXCHANGER DOMAIN-CONTAINING PROTEIN"/>
    <property type="match status" value="1"/>
</dbReference>
<organism evidence="8 9">
    <name type="scientific">Chara braunii</name>
    <name type="common">Braun's stonewort</name>
    <dbReference type="NCBI Taxonomy" id="69332"/>
    <lineage>
        <taxon>Eukaryota</taxon>
        <taxon>Viridiplantae</taxon>
        <taxon>Streptophyta</taxon>
        <taxon>Charophyceae</taxon>
        <taxon>Charales</taxon>
        <taxon>Characeae</taxon>
        <taxon>Chara</taxon>
    </lineage>
</organism>
<evidence type="ECO:0000313" key="8">
    <source>
        <dbReference type="EMBL" id="GBG65114.1"/>
    </source>
</evidence>
<evidence type="ECO:0000256" key="4">
    <source>
        <dbReference type="ARBA" id="ARBA00023136"/>
    </source>
</evidence>
<feature type="domain" description="Cation/H+ exchanger transmembrane" evidence="7">
    <location>
        <begin position="313"/>
        <end position="712"/>
    </location>
</feature>
<dbReference type="InterPro" id="IPR006153">
    <property type="entry name" value="Cation/H_exchanger_TM"/>
</dbReference>
<evidence type="ECO:0000256" key="3">
    <source>
        <dbReference type="ARBA" id="ARBA00022989"/>
    </source>
</evidence>
<feature type="region of interest" description="Disordered" evidence="5">
    <location>
        <begin position="107"/>
        <end position="198"/>
    </location>
</feature>
<comment type="subcellular location">
    <subcellularLocation>
        <location evidence="1">Membrane</location>
        <topology evidence="1">Multi-pass membrane protein</topology>
    </subcellularLocation>
</comment>
<evidence type="ECO:0000256" key="5">
    <source>
        <dbReference type="SAM" id="MobiDB-lite"/>
    </source>
</evidence>
<dbReference type="Pfam" id="PF00999">
    <property type="entry name" value="Na_H_Exchanger"/>
    <property type="match status" value="1"/>
</dbReference>
<dbReference type="GO" id="GO:1902600">
    <property type="term" value="P:proton transmembrane transport"/>
    <property type="evidence" value="ECO:0007669"/>
    <property type="project" value="InterPro"/>
</dbReference>
<dbReference type="Gramene" id="GBG65114">
    <property type="protein sequence ID" value="GBG65114"/>
    <property type="gene ID" value="CBR_g49477"/>
</dbReference>
<name>A0A388K4Y1_CHABU</name>